<dbReference type="Pfam" id="PF12146">
    <property type="entry name" value="Hydrolase_4"/>
    <property type="match status" value="1"/>
</dbReference>
<evidence type="ECO:0000259" key="1">
    <source>
        <dbReference type="Pfam" id="PF12146"/>
    </source>
</evidence>
<dbReference type="InterPro" id="IPR029058">
    <property type="entry name" value="AB_hydrolase_fold"/>
</dbReference>
<name>A0A2H0RDX0_9BACT</name>
<reference evidence="2 3" key="1">
    <citation type="submission" date="2017-09" db="EMBL/GenBank/DDBJ databases">
        <title>Depth-based differentiation of microbial function through sediment-hosted aquifers and enrichment of novel symbionts in the deep terrestrial subsurface.</title>
        <authorList>
            <person name="Probst A.J."/>
            <person name="Ladd B."/>
            <person name="Jarett J.K."/>
            <person name="Geller-Mcgrath D.E."/>
            <person name="Sieber C.M."/>
            <person name="Emerson J.B."/>
            <person name="Anantharaman K."/>
            <person name="Thomas B.C."/>
            <person name="Malmstrom R."/>
            <person name="Stieglmeier M."/>
            <person name="Klingl A."/>
            <person name="Woyke T."/>
            <person name="Ryan C.M."/>
            <person name="Banfield J.F."/>
        </authorList>
    </citation>
    <scope>NUCLEOTIDE SEQUENCE [LARGE SCALE GENOMIC DNA]</scope>
    <source>
        <strain evidence="2">CG10_big_fil_rev_8_21_14_0_10_51_16</strain>
    </source>
</reference>
<dbReference type="Proteomes" id="UP000228767">
    <property type="component" value="Unassembled WGS sequence"/>
</dbReference>
<dbReference type="SUPFAM" id="SSF53474">
    <property type="entry name" value="alpha/beta-Hydrolases"/>
    <property type="match status" value="1"/>
</dbReference>
<dbReference type="Gene3D" id="3.40.50.1820">
    <property type="entry name" value="alpha/beta hydrolase"/>
    <property type="match status" value="1"/>
</dbReference>
<dbReference type="InterPro" id="IPR022742">
    <property type="entry name" value="Hydrolase_4"/>
</dbReference>
<sequence length="261" mass="28967">MEHTFIKTENGLMLDADYYSAESRRGVIFLHGACEQRLHEEHFVAAAEMFAEQGLHALMFDFRGHGKSEGNSLTDFRISLLLYDVAAACRFLRERGVERIGLAGASVGGAVATLYAGAHAGEIGALGLLNPVLDFHTALFEPVTERTRAFFTQAHQTLENEESYTVPWNGFQLGRAVFAELRAEPERYDPGRALCAYSGPICVLHGDQDEDIAHSETERVLAFCGRSDVLITIPDGKHTFPDPLHRDMVVKKLADFFLTHL</sequence>
<dbReference type="PANTHER" id="PTHR12277:SF81">
    <property type="entry name" value="PROTEIN ABHD13"/>
    <property type="match status" value="1"/>
</dbReference>
<accession>A0A2H0RDX0</accession>
<dbReference type="PANTHER" id="PTHR12277">
    <property type="entry name" value="ALPHA/BETA HYDROLASE DOMAIN-CONTAINING PROTEIN"/>
    <property type="match status" value="1"/>
</dbReference>
<gene>
    <name evidence="2" type="ORF">COV10_02610</name>
</gene>
<comment type="caution">
    <text evidence="2">The sequence shown here is derived from an EMBL/GenBank/DDBJ whole genome shotgun (WGS) entry which is preliminary data.</text>
</comment>
<organism evidence="2 3">
    <name type="scientific">Candidatus Vogelbacteria bacterium CG10_big_fil_rev_8_21_14_0_10_51_16</name>
    <dbReference type="NCBI Taxonomy" id="1975045"/>
    <lineage>
        <taxon>Bacteria</taxon>
        <taxon>Candidatus Vogeliibacteriota</taxon>
    </lineage>
</organism>
<evidence type="ECO:0000313" key="3">
    <source>
        <dbReference type="Proteomes" id="UP000228767"/>
    </source>
</evidence>
<protein>
    <recommendedName>
        <fullName evidence="1">Serine aminopeptidase S33 domain-containing protein</fullName>
    </recommendedName>
</protein>
<dbReference type="EMBL" id="PCYI01000019">
    <property type="protein sequence ID" value="PIR44752.1"/>
    <property type="molecule type" value="Genomic_DNA"/>
</dbReference>
<proteinExistence type="predicted"/>
<evidence type="ECO:0000313" key="2">
    <source>
        <dbReference type="EMBL" id="PIR44752.1"/>
    </source>
</evidence>
<feature type="domain" description="Serine aminopeptidase S33" evidence="1">
    <location>
        <begin position="22"/>
        <end position="160"/>
    </location>
</feature>
<dbReference type="AlphaFoldDB" id="A0A2H0RDX0"/>